<comment type="subcellular location">
    <subcellularLocation>
        <location evidence="1">Nucleus</location>
    </subcellularLocation>
</comment>
<dbReference type="GO" id="GO:0000977">
    <property type="term" value="F:RNA polymerase II transcription regulatory region sequence-specific DNA binding"/>
    <property type="evidence" value="ECO:0007669"/>
    <property type="project" value="TreeGrafter"/>
</dbReference>
<dbReference type="PANTHER" id="PTHR13044:SF14">
    <property type="entry name" value="CRYPTOCEPHAL, ISOFORM A"/>
    <property type="match status" value="1"/>
</dbReference>
<evidence type="ECO:0000256" key="4">
    <source>
        <dbReference type="ARBA" id="ARBA00023125"/>
    </source>
</evidence>
<dbReference type="InterPro" id="IPR004827">
    <property type="entry name" value="bZIP"/>
</dbReference>
<dbReference type="SUPFAM" id="SSF57959">
    <property type="entry name" value="Leucine zipper domain"/>
    <property type="match status" value="1"/>
</dbReference>
<name>A0AAV7XTP7_9NEOP</name>
<keyword evidence="6" id="KW-0539">Nucleus</keyword>
<comment type="similarity">
    <text evidence="2">Belongs to the bZIP family.</text>
</comment>
<keyword evidence="11" id="KW-1185">Reference proteome</keyword>
<gene>
    <name evidence="10" type="ORF">ONE63_006209</name>
</gene>
<evidence type="ECO:0000256" key="2">
    <source>
        <dbReference type="ARBA" id="ARBA00007163"/>
    </source>
</evidence>
<dbReference type="InterPro" id="IPR046347">
    <property type="entry name" value="bZIP_sf"/>
</dbReference>
<reference evidence="10" key="1">
    <citation type="submission" date="2022-12" db="EMBL/GenBank/DDBJ databases">
        <title>Chromosome-level genome assembly of the bean flower thrips Megalurothrips usitatus.</title>
        <authorList>
            <person name="Ma L."/>
            <person name="Liu Q."/>
            <person name="Li H."/>
            <person name="Cai W."/>
        </authorList>
    </citation>
    <scope>NUCLEOTIDE SEQUENCE</scope>
    <source>
        <strain evidence="10">Cailab_2022a</strain>
    </source>
</reference>
<evidence type="ECO:0000256" key="3">
    <source>
        <dbReference type="ARBA" id="ARBA00023015"/>
    </source>
</evidence>
<feature type="region of interest" description="Disordered" evidence="8">
    <location>
        <begin position="37"/>
        <end position="68"/>
    </location>
</feature>
<protein>
    <recommendedName>
        <fullName evidence="9">BZIP domain-containing protein</fullName>
    </recommendedName>
</protein>
<dbReference type="Pfam" id="PF00170">
    <property type="entry name" value="bZIP_1"/>
    <property type="match status" value="1"/>
</dbReference>
<keyword evidence="3" id="KW-0805">Transcription regulation</keyword>
<dbReference type="FunFam" id="1.20.5.170:FF:000021">
    <property type="entry name" value="Cyclic AMP-dependent transcription factor ATF-4"/>
    <property type="match status" value="1"/>
</dbReference>
<keyword evidence="7" id="KW-0175">Coiled coil</keyword>
<dbReference type="CDD" id="cd14692">
    <property type="entry name" value="bZIP_ATF4"/>
    <property type="match status" value="1"/>
</dbReference>
<sequence>MDTAMELSFWKEEPLSPVFAGLEDQADVWKLFEEDGVAKQAPATPERDPLDTLGGRGEWLPDSPGDSQDALEDLKLENYSFQTRAQLASQLLQDLDEVLIKEEPFADPWYEQKTDLPMFDELPSPTPSLGKEESLAGVGPRPFAGLSLSMPLSGYNSPVLAPAFTSPAPPAAVLVPLGAVQQQQHHQPALSLQPLHQTLHQQLQPLPVIGEAQAAVADTQTLLQEFECVFGKVEQSHGGALTPPQSPPHHQYVSNTIEYQTLTDFAALTPNQQQQQLIREVEELNSAQPVPAPAPVAVVVPVQVPDSWPSLSTSFAPPSPCTSSNSSCSYSSDSAAPGSPETDDPEWLPGGADSCAEEQESAPVGKSASAASSKKRGKRGSKPYSTEDRRIRKKEQNKNAATRYRMKKKAEVEVILGEENGLRDKNTELQAKVADLSQEIRYLKNLMREVFTRRGLIK</sequence>
<comment type="caution">
    <text evidence="10">The sequence shown here is derived from an EMBL/GenBank/DDBJ whole genome shotgun (WGS) entry which is preliminary data.</text>
</comment>
<dbReference type="PROSITE" id="PS00036">
    <property type="entry name" value="BZIP_BASIC"/>
    <property type="match status" value="1"/>
</dbReference>
<organism evidence="10 11">
    <name type="scientific">Megalurothrips usitatus</name>
    <name type="common">bean blossom thrips</name>
    <dbReference type="NCBI Taxonomy" id="439358"/>
    <lineage>
        <taxon>Eukaryota</taxon>
        <taxon>Metazoa</taxon>
        <taxon>Ecdysozoa</taxon>
        <taxon>Arthropoda</taxon>
        <taxon>Hexapoda</taxon>
        <taxon>Insecta</taxon>
        <taxon>Pterygota</taxon>
        <taxon>Neoptera</taxon>
        <taxon>Paraneoptera</taxon>
        <taxon>Thysanoptera</taxon>
        <taxon>Terebrantia</taxon>
        <taxon>Thripoidea</taxon>
        <taxon>Thripidae</taxon>
        <taxon>Megalurothrips</taxon>
    </lineage>
</organism>
<evidence type="ECO:0000256" key="8">
    <source>
        <dbReference type="SAM" id="MobiDB-lite"/>
    </source>
</evidence>
<dbReference type="PANTHER" id="PTHR13044">
    <property type="entry name" value="ACTIVATING TRANSCRIPTION FACTOR ATF 4/5"/>
    <property type="match status" value="1"/>
</dbReference>
<dbReference type="GO" id="GO:0001228">
    <property type="term" value="F:DNA-binding transcription activator activity, RNA polymerase II-specific"/>
    <property type="evidence" value="ECO:0007669"/>
    <property type="project" value="TreeGrafter"/>
</dbReference>
<dbReference type="Gene3D" id="1.20.5.170">
    <property type="match status" value="1"/>
</dbReference>
<evidence type="ECO:0000256" key="1">
    <source>
        <dbReference type="ARBA" id="ARBA00004123"/>
    </source>
</evidence>
<accession>A0AAV7XTP7</accession>
<evidence type="ECO:0000313" key="11">
    <source>
        <dbReference type="Proteomes" id="UP001075354"/>
    </source>
</evidence>
<feature type="region of interest" description="Disordered" evidence="8">
    <location>
        <begin position="311"/>
        <end position="404"/>
    </location>
</feature>
<evidence type="ECO:0000256" key="5">
    <source>
        <dbReference type="ARBA" id="ARBA00023163"/>
    </source>
</evidence>
<feature type="domain" description="BZIP" evidence="9">
    <location>
        <begin position="387"/>
        <end position="450"/>
    </location>
</feature>
<feature type="compositionally biased region" description="Low complexity" evidence="8">
    <location>
        <begin position="321"/>
        <end position="340"/>
    </location>
</feature>
<dbReference type="PROSITE" id="PS50217">
    <property type="entry name" value="BZIP"/>
    <property type="match status" value="1"/>
</dbReference>
<proteinExistence type="inferred from homology"/>
<feature type="compositionally biased region" description="Basic and acidic residues" evidence="8">
    <location>
        <begin position="385"/>
        <end position="397"/>
    </location>
</feature>
<keyword evidence="5" id="KW-0804">Transcription</keyword>
<evidence type="ECO:0000313" key="10">
    <source>
        <dbReference type="EMBL" id="KAJ1529430.1"/>
    </source>
</evidence>
<evidence type="ECO:0000256" key="6">
    <source>
        <dbReference type="ARBA" id="ARBA00023242"/>
    </source>
</evidence>
<evidence type="ECO:0000256" key="7">
    <source>
        <dbReference type="SAM" id="Coils"/>
    </source>
</evidence>
<evidence type="ECO:0000259" key="9">
    <source>
        <dbReference type="PROSITE" id="PS50217"/>
    </source>
</evidence>
<dbReference type="SMART" id="SM00338">
    <property type="entry name" value="BRLZ"/>
    <property type="match status" value="1"/>
</dbReference>
<dbReference type="GO" id="GO:0005634">
    <property type="term" value="C:nucleus"/>
    <property type="evidence" value="ECO:0007669"/>
    <property type="project" value="UniProtKB-SubCell"/>
</dbReference>
<feature type="coiled-coil region" evidence="7">
    <location>
        <begin position="419"/>
        <end position="446"/>
    </location>
</feature>
<keyword evidence="4" id="KW-0238">DNA-binding</keyword>
<dbReference type="AlphaFoldDB" id="A0AAV7XTP7"/>
<dbReference type="Proteomes" id="UP001075354">
    <property type="component" value="Chromosome 3"/>
</dbReference>
<dbReference type="EMBL" id="JAPTSV010000003">
    <property type="protein sequence ID" value="KAJ1529430.1"/>
    <property type="molecule type" value="Genomic_DNA"/>
</dbReference>